<gene>
    <name evidence="2" type="ORF">METZ01_LOCUS323070</name>
</gene>
<dbReference type="InterPro" id="IPR029058">
    <property type="entry name" value="AB_hydrolase_fold"/>
</dbReference>
<name>A0A382PAC7_9ZZZZ</name>
<evidence type="ECO:0000313" key="2">
    <source>
        <dbReference type="EMBL" id="SVC70216.1"/>
    </source>
</evidence>
<evidence type="ECO:0000259" key="1">
    <source>
        <dbReference type="Pfam" id="PF01738"/>
    </source>
</evidence>
<accession>A0A382PAC7</accession>
<dbReference type="EMBL" id="UINC01105917">
    <property type="protein sequence ID" value="SVC70216.1"/>
    <property type="molecule type" value="Genomic_DNA"/>
</dbReference>
<dbReference type="InterPro" id="IPR051049">
    <property type="entry name" value="Dienelactone_hydrolase-like"/>
</dbReference>
<sequence>MSGEMVEFSVNGTHARGYLAVPDGGGPGVMVIQEWWGLAPQIKGVCDQLAVEGFVALAPDLYHGELAGHTEMDKAGELMNTLPPDRAARDMSGAIDHLLAHDATTGEAVGVVGFCMGGMLTLVIADREGDRVAAAAPFYGAPLGAAPGGPDWSGLTARVEGHFAGSDDFFPPEAVAELEADLREMGKDVVFHVYEGTGHGFANEENPLGTYDEATTATAWGRTLDLFRGTL</sequence>
<dbReference type="PANTHER" id="PTHR46623">
    <property type="entry name" value="CARBOXYMETHYLENEBUTENOLIDASE-RELATED"/>
    <property type="match status" value="1"/>
</dbReference>
<dbReference type="SUPFAM" id="SSF53474">
    <property type="entry name" value="alpha/beta-Hydrolases"/>
    <property type="match status" value="1"/>
</dbReference>
<reference evidence="2" key="1">
    <citation type="submission" date="2018-05" db="EMBL/GenBank/DDBJ databases">
        <authorList>
            <person name="Lanie J.A."/>
            <person name="Ng W.-L."/>
            <person name="Kazmierczak K.M."/>
            <person name="Andrzejewski T.M."/>
            <person name="Davidsen T.M."/>
            <person name="Wayne K.J."/>
            <person name="Tettelin H."/>
            <person name="Glass J.I."/>
            <person name="Rusch D."/>
            <person name="Podicherti R."/>
            <person name="Tsui H.-C.T."/>
            <person name="Winkler M.E."/>
        </authorList>
    </citation>
    <scope>NUCLEOTIDE SEQUENCE</scope>
</reference>
<dbReference type="InterPro" id="IPR002925">
    <property type="entry name" value="Dienelactn_hydro"/>
</dbReference>
<dbReference type="AlphaFoldDB" id="A0A382PAC7"/>
<dbReference type="Pfam" id="PF01738">
    <property type="entry name" value="DLH"/>
    <property type="match status" value="1"/>
</dbReference>
<dbReference type="Gene3D" id="3.40.50.1820">
    <property type="entry name" value="alpha/beta hydrolase"/>
    <property type="match status" value="1"/>
</dbReference>
<protein>
    <recommendedName>
        <fullName evidence="1">Dienelactone hydrolase domain-containing protein</fullName>
    </recommendedName>
</protein>
<dbReference type="GO" id="GO:0016787">
    <property type="term" value="F:hydrolase activity"/>
    <property type="evidence" value="ECO:0007669"/>
    <property type="project" value="InterPro"/>
</dbReference>
<feature type="domain" description="Dienelactone hydrolase" evidence="1">
    <location>
        <begin position="16"/>
        <end position="228"/>
    </location>
</feature>
<organism evidence="2">
    <name type="scientific">marine metagenome</name>
    <dbReference type="NCBI Taxonomy" id="408172"/>
    <lineage>
        <taxon>unclassified sequences</taxon>
        <taxon>metagenomes</taxon>
        <taxon>ecological metagenomes</taxon>
    </lineage>
</organism>
<proteinExistence type="predicted"/>
<dbReference type="PANTHER" id="PTHR46623:SF6">
    <property type="entry name" value="ALPHA_BETA-HYDROLASES SUPERFAMILY PROTEIN"/>
    <property type="match status" value="1"/>
</dbReference>